<comment type="cofactor">
    <cofactor evidence="16">
        <name>Mg(2+)</name>
        <dbReference type="ChEBI" id="CHEBI:18420"/>
    </cofactor>
</comment>
<feature type="transmembrane region" description="Helical" evidence="16">
    <location>
        <begin position="154"/>
        <end position="174"/>
    </location>
</feature>
<dbReference type="GO" id="GO:0016760">
    <property type="term" value="F:cellulose synthase (UDP-forming) activity"/>
    <property type="evidence" value="ECO:0007669"/>
    <property type="project" value="UniProtKB-EC"/>
</dbReference>
<feature type="transmembrane region" description="Helical" evidence="16">
    <location>
        <begin position="562"/>
        <end position="580"/>
    </location>
</feature>
<evidence type="ECO:0000256" key="3">
    <source>
        <dbReference type="ARBA" id="ARBA00006739"/>
    </source>
</evidence>
<evidence type="ECO:0000256" key="16">
    <source>
        <dbReference type="RuleBase" id="RU365020"/>
    </source>
</evidence>
<feature type="transmembrane region" description="Helical" evidence="16">
    <location>
        <begin position="33"/>
        <end position="53"/>
    </location>
</feature>
<dbReference type="GO" id="GO:0006011">
    <property type="term" value="P:UDP-alpha-D-glucose metabolic process"/>
    <property type="evidence" value="ECO:0007669"/>
    <property type="project" value="InterPro"/>
</dbReference>
<proteinExistence type="inferred from homology"/>
<evidence type="ECO:0000259" key="17">
    <source>
        <dbReference type="Pfam" id="PF00535"/>
    </source>
</evidence>
<comment type="similarity">
    <text evidence="3">Belongs to the glycosyltransferase 2 family.</text>
</comment>
<dbReference type="GO" id="GO:0005886">
    <property type="term" value="C:plasma membrane"/>
    <property type="evidence" value="ECO:0007669"/>
    <property type="project" value="UniProtKB-SubCell"/>
</dbReference>
<evidence type="ECO:0000256" key="15">
    <source>
        <dbReference type="ARBA" id="ARBA00048682"/>
    </source>
</evidence>
<gene>
    <name evidence="19" type="primary">bcsA</name>
    <name evidence="19" type="ORF">GNP77_06125</name>
</gene>
<organism evidence="19 20">
    <name type="scientific">Aliivibrio fischeri</name>
    <name type="common">Vibrio fischeri</name>
    <dbReference type="NCBI Taxonomy" id="668"/>
    <lineage>
        <taxon>Bacteria</taxon>
        <taxon>Pseudomonadati</taxon>
        <taxon>Pseudomonadota</taxon>
        <taxon>Gammaproteobacteria</taxon>
        <taxon>Vibrionales</taxon>
        <taxon>Vibrionaceae</taxon>
        <taxon>Aliivibrio</taxon>
    </lineage>
</organism>
<dbReference type="Pfam" id="PF07238">
    <property type="entry name" value="PilZ"/>
    <property type="match status" value="1"/>
</dbReference>
<dbReference type="Pfam" id="PF00535">
    <property type="entry name" value="Glycos_transf_2"/>
    <property type="match status" value="1"/>
</dbReference>
<evidence type="ECO:0000256" key="2">
    <source>
        <dbReference type="ARBA" id="ARBA00005186"/>
    </source>
</evidence>
<keyword evidence="9 16" id="KW-0328">Glycosyltransferase</keyword>
<dbReference type="PRINTS" id="PR01439">
    <property type="entry name" value="CELLSNTHASEA"/>
</dbReference>
<keyword evidence="13 16" id="KW-1133">Transmembrane helix</keyword>
<protein>
    <recommendedName>
        <fullName evidence="5 16">Cellulose synthase catalytic subunit [UDP-forming]</fullName>
        <ecNumber evidence="4 16">2.4.1.12</ecNumber>
    </recommendedName>
</protein>
<dbReference type="EC" id="2.4.1.12" evidence="4 16"/>
<evidence type="ECO:0000256" key="12">
    <source>
        <dbReference type="ARBA" id="ARBA00022916"/>
    </source>
</evidence>
<dbReference type="PANTHER" id="PTHR43867">
    <property type="entry name" value="CELLULOSE SYNTHASE CATALYTIC SUBUNIT A [UDP-FORMING]"/>
    <property type="match status" value="1"/>
</dbReference>
<dbReference type="InterPro" id="IPR003919">
    <property type="entry name" value="Cell_synth_A"/>
</dbReference>
<keyword evidence="7 16" id="KW-0997">Cell inner membrane</keyword>
<evidence type="ECO:0000256" key="9">
    <source>
        <dbReference type="ARBA" id="ARBA00022676"/>
    </source>
</evidence>
<dbReference type="InterPro" id="IPR050321">
    <property type="entry name" value="Glycosyltr_2/OpgH_subfam"/>
</dbReference>
<dbReference type="GO" id="GO:0035438">
    <property type="term" value="F:cyclic-di-GMP binding"/>
    <property type="evidence" value="ECO:0007669"/>
    <property type="project" value="InterPro"/>
</dbReference>
<comment type="pathway">
    <text evidence="2 16">Glycan metabolism; bacterial cellulose biosynthesis.</text>
</comment>
<evidence type="ECO:0000256" key="11">
    <source>
        <dbReference type="ARBA" id="ARBA00022692"/>
    </source>
</evidence>
<dbReference type="Gene3D" id="2.40.10.220">
    <property type="entry name" value="predicted glycosyltransferase like domains"/>
    <property type="match status" value="1"/>
</dbReference>
<dbReference type="UniPathway" id="UPA00694"/>
<dbReference type="AlphaFoldDB" id="A0A6N3Z1L2"/>
<dbReference type="NCBIfam" id="NF008558">
    <property type="entry name" value="PRK11498.1"/>
    <property type="match status" value="1"/>
</dbReference>
<comment type="caution">
    <text evidence="19">The sequence shown here is derived from an EMBL/GenBank/DDBJ whole genome shotgun (WGS) entry which is preliminary data.</text>
</comment>
<dbReference type="PANTHER" id="PTHR43867:SF2">
    <property type="entry name" value="CELLULOSE SYNTHASE CATALYTIC SUBUNIT A [UDP-FORMING]"/>
    <property type="match status" value="1"/>
</dbReference>
<feature type="transmembrane region" description="Helical" evidence="16">
    <location>
        <begin position="180"/>
        <end position="199"/>
    </location>
</feature>
<evidence type="ECO:0000313" key="20">
    <source>
        <dbReference type="Proteomes" id="UP000435323"/>
    </source>
</evidence>
<keyword evidence="14 16" id="KW-0472">Membrane</keyword>
<dbReference type="EMBL" id="WOBO01000005">
    <property type="protein sequence ID" value="MUK44954.1"/>
    <property type="molecule type" value="Genomic_DNA"/>
</dbReference>
<evidence type="ECO:0000256" key="4">
    <source>
        <dbReference type="ARBA" id="ARBA00012539"/>
    </source>
</evidence>
<dbReference type="SUPFAM" id="SSF53448">
    <property type="entry name" value="Nucleotide-diphospho-sugar transferases"/>
    <property type="match status" value="1"/>
</dbReference>
<dbReference type="GO" id="GO:0030244">
    <property type="term" value="P:cellulose biosynthetic process"/>
    <property type="evidence" value="ECO:0007669"/>
    <property type="project" value="UniProtKB-KW"/>
</dbReference>
<sequence length="875" mass="100192">MFGWLSFLFQPKFVREFRLQLNFYTQNKVPTNLSQLVLSLWFVICFCFLKPIISGVNSWKLPYYLFPQIDFSQLKLFDPLRMFIQLIWIVCVVQPKRMTKNVSLGQWLSYIWAQINRVFYFPLKGLTSIVAWLEDYSKHGELKRKKTSEKRNSILSERVINIIIGFVVCTLALLCFTIPFSLTAQAFFIFALWSLGMMFRRMPGKFPTILLITLSVTVSCRYIWWRYTSSLNWDDPLALFLGCVLLMAETYAWIVLILGYFQNIWPLNRQPASLPEDQSLWPTIDMMIPTYNEDLDVVRATVYSALGVDWPKEKLNIFILDDGKRDSFKEFAKEVGVGYIRRPTNEHAKAGNINYALKQTSGEFVAIFDCDHIPTRAFFQLTMGWFLKDKKLGLIQTPHHFFSPDPFERNLSNFGVVPNEGSLFYGLIQDGNDLWDASFFCGSCAVLRREPLEEVGGIAVETVTEDAHTSLRMHRLGYRSAYLRKPLSAGLATETLSAHIGQRIRWARGMAQIFRVDNPLLGKGLKWQQRLCYANAMLHFLSGIPRIIFLLAPLVFLLMHTYIIYAPALAIILYVLPHMVHASMTNSRMQGEYRYSFWGEVYETVLSWYIARPTTVALFAPHKGTFNVTAKGGLIEETHYDWSISKPYWLLVILNILGIGFGLYRLGWGPSDELGSVVVNLLWVFYNLLILGGAVAVAEESKQVRKDHRVVVNIPMSIHLPSGHKVRCDIKDFSLGGLRVELPTSLDLPSGHALNIALQRGEHHFVFPTKVTYSNGKALGLQLDPLTKQQNIDYVQCTFARADVWSKWQKSYQSDKPLSSMLSVFKIGAKGYKNTIAYSPKTVRAIVKLITITSEFLLTFKPKKVNFQSAISYVD</sequence>
<keyword evidence="11 16" id="KW-0812">Transmembrane</keyword>
<dbReference type="InterPro" id="IPR029044">
    <property type="entry name" value="Nucleotide-diphossugar_trans"/>
</dbReference>
<dbReference type="CDD" id="cd06421">
    <property type="entry name" value="CESA_CelA_like"/>
    <property type="match status" value="1"/>
</dbReference>
<keyword evidence="12 16" id="KW-0135">Cellulose biosynthesis</keyword>
<dbReference type="Proteomes" id="UP000435323">
    <property type="component" value="Unassembled WGS sequence"/>
</dbReference>
<feature type="transmembrane region" description="Helical" evidence="16">
    <location>
        <begin position="237"/>
        <end position="261"/>
    </location>
</feature>
<evidence type="ECO:0000313" key="19">
    <source>
        <dbReference type="EMBL" id="MUK44954.1"/>
    </source>
</evidence>
<evidence type="ECO:0000256" key="1">
    <source>
        <dbReference type="ARBA" id="ARBA00004429"/>
    </source>
</evidence>
<name>A0A6N3Z1L2_ALIFS</name>
<feature type="transmembrane region" description="Helical" evidence="16">
    <location>
        <begin position="206"/>
        <end position="225"/>
    </location>
</feature>
<evidence type="ECO:0000256" key="7">
    <source>
        <dbReference type="ARBA" id="ARBA00022519"/>
    </source>
</evidence>
<keyword evidence="6 16" id="KW-1003">Cell membrane</keyword>
<dbReference type="InterPro" id="IPR001173">
    <property type="entry name" value="Glyco_trans_2-like"/>
</dbReference>
<reference evidence="19 20" key="1">
    <citation type="submission" date="2019-11" db="EMBL/GenBank/DDBJ databases">
        <title>Using colonization assays and comparative genomics to discover symbiosis behaviors and factors in Vibrio fischeri.</title>
        <authorList>
            <person name="Bongrand C."/>
            <person name="Moriano-Gutierrez S."/>
            <person name="Arevalo P."/>
            <person name="Mcfall-Ngai M."/>
            <person name="Visick K."/>
            <person name="Polz M.F."/>
            <person name="Ruby E.G."/>
        </authorList>
    </citation>
    <scope>NUCLEOTIDE SEQUENCE [LARGE SCALE GENOMIC DNA]</scope>
    <source>
        <strain evidence="20">emors.3.2</strain>
    </source>
</reference>
<feature type="transmembrane region" description="Helical" evidence="16">
    <location>
        <begin position="674"/>
        <end position="698"/>
    </location>
</feature>
<feature type="domain" description="PilZ" evidence="18">
    <location>
        <begin position="703"/>
        <end position="799"/>
    </location>
</feature>
<feature type="transmembrane region" description="Helical" evidence="16">
    <location>
        <begin position="648"/>
        <end position="668"/>
    </location>
</feature>
<evidence type="ECO:0000256" key="6">
    <source>
        <dbReference type="ARBA" id="ARBA00022475"/>
    </source>
</evidence>
<keyword evidence="8 16" id="KW-0973">c-di-GMP</keyword>
<feature type="transmembrane region" description="Helical" evidence="16">
    <location>
        <begin position="536"/>
        <end position="556"/>
    </location>
</feature>
<dbReference type="NCBIfam" id="TIGR03030">
    <property type="entry name" value="CelA"/>
    <property type="match status" value="1"/>
</dbReference>
<comment type="catalytic activity">
    <reaction evidence="15 16">
        <text>[(1-&gt;4)-beta-D-glucosyl](n) + UDP-alpha-D-glucose = [(1-&gt;4)-beta-D-glucosyl](n+1) + UDP + H(+)</text>
        <dbReference type="Rhea" id="RHEA:19929"/>
        <dbReference type="Rhea" id="RHEA-COMP:10033"/>
        <dbReference type="Rhea" id="RHEA-COMP:10034"/>
        <dbReference type="ChEBI" id="CHEBI:15378"/>
        <dbReference type="ChEBI" id="CHEBI:18246"/>
        <dbReference type="ChEBI" id="CHEBI:58223"/>
        <dbReference type="ChEBI" id="CHEBI:58885"/>
        <dbReference type="EC" id="2.4.1.12"/>
    </reaction>
</comment>
<evidence type="ECO:0000256" key="5">
    <source>
        <dbReference type="ARBA" id="ARBA00018714"/>
    </source>
</evidence>
<dbReference type="FunFam" id="3.90.550.10:FF:000061">
    <property type="entry name" value="Cellulose synthase catalytic subunit [UDP-forming]"/>
    <property type="match status" value="1"/>
</dbReference>
<evidence type="ECO:0000256" key="8">
    <source>
        <dbReference type="ARBA" id="ARBA00022636"/>
    </source>
</evidence>
<evidence type="ECO:0000256" key="10">
    <source>
        <dbReference type="ARBA" id="ARBA00022679"/>
    </source>
</evidence>
<dbReference type="InterPro" id="IPR009875">
    <property type="entry name" value="PilZ_domain"/>
</dbReference>
<dbReference type="SUPFAM" id="SSF141371">
    <property type="entry name" value="PilZ domain-like"/>
    <property type="match status" value="1"/>
</dbReference>
<dbReference type="RefSeq" id="WP_155657517.1">
    <property type="nucleotide sequence ID" value="NZ_WOBO01000005.1"/>
</dbReference>
<evidence type="ECO:0000259" key="18">
    <source>
        <dbReference type="Pfam" id="PF07238"/>
    </source>
</evidence>
<comment type="subcellular location">
    <subcellularLocation>
        <location evidence="1">Cell inner membrane</location>
        <topology evidence="1">Multi-pass membrane protein</topology>
    </subcellularLocation>
</comment>
<accession>A0A6N3Z1L2</accession>
<feature type="domain" description="Glycosyltransferase 2-like" evidence="17">
    <location>
        <begin position="287"/>
        <end position="455"/>
    </location>
</feature>
<comment type="function">
    <text evidence="16">Catalytic subunit of cellulose synthase. It polymerizes uridine 5'-diphosphate glucose to cellulose.</text>
</comment>
<evidence type="ECO:0000256" key="14">
    <source>
        <dbReference type="ARBA" id="ARBA00023136"/>
    </source>
</evidence>
<dbReference type="Gene3D" id="3.90.550.10">
    <property type="entry name" value="Spore Coat Polysaccharide Biosynthesis Protein SpsA, Chain A"/>
    <property type="match status" value="1"/>
</dbReference>
<evidence type="ECO:0000256" key="13">
    <source>
        <dbReference type="ARBA" id="ARBA00022989"/>
    </source>
</evidence>
<keyword evidence="10 16" id="KW-0808">Transferase</keyword>